<evidence type="ECO:0000313" key="3">
    <source>
        <dbReference type="Proteomes" id="UP001499895"/>
    </source>
</evidence>
<feature type="region of interest" description="Disordered" evidence="1">
    <location>
        <begin position="1"/>
        <end position="140"/>
    </location>
</feature>
<feature type="compositionally biased region" description="Basic and acidic residues" evidence="1">
    <location>
        <begin position="56"/>
        <end position="66"/>
    </location>
</feature>
<feature type="compositionally biased region" description="Basic and acidic residues" evidence="1">
    <location>
        <begin position="88"/>
        <end position="99"/>
    </location>
</feature>
<evidence type="ECO:0000256" key="1">
    <source>
        <dbReference type="SAM" id="MobiDB-lite"/>
    </source>
</evidence>
<accession>A0ABN1B6I3</accession>
<sequence length="140" mass="14568">MPTAPFPAGKRGTEPFPFPAGTRPSSHRRMCAGLSGTRTSTTLCGETRHRTRHKEGRTMTDRRSEEPAGDGKAVPRDMPDQQAGGTPGRRDRWSAKGADDAQDSGGAEDGAGDDEDADGAGGDRTGGASAGEPPHDEPPD</sequence>
<reference evidence="2 3" key="1">
    <citation type="journal article" date="2019" name="Int. J. Syst. Evol. Microbiol.">
        <title>The Global Catalogue of Microorganisms (GCM) 10K type strain sequencing project: providing services to taxonomists for standard genome sequencing and annotation.</title>
        <authorList>
            <consortium name="The Broad Institute Genomics Platform"/>
            <consortium name="The Broad Institute Genome Sequencing Center for Infectious Disease"/>
            <person name="Wu L."/>
            <person name="Ma J."/>
        </authorList>
    </citation>
    <scope>NUCLEOTIDE SEQUENCE [LARGE SCALE GENOMIC DNA]</scope>
    <source>
        <strain evidence="2 3">JCM 10649</strain>
    </source>
</reference>
<comment type="caution">
    <text evidence="2">The sequence shown here is derived from an EMBL/GenBank/DDBJ whole genome shotgun (WGS) entry which is preliminary data.</text>
</comment>
<protein>
    <submittedName>
        <fullName evidence="2">Uncharacterized protein</fullName>
    </submittedName>
</protein>
<feature type="compositionally biased region" description="Gly residues" evidence="1">
    <location>
        <begin position="119"/>
        <end position="129"/>
    </location>
</feature>
<dbReference type="EMBL" id="BAAAHB010000119">
    <property type="protein sequence ID" value="GAA0491032.1"/>
    <property type="molecule type" value="Genomic_DNA"/>
</dbReference>
<proteinExistence type="predicted"/>
<gene>
    <name evidence="2" type="ORF">GCM10009544_59810</name>
</gene>
<dbReference type="Proteomes" id="UP001499895">
    <property type="component" value="Unassembled WGS sequence"/>
</dbReference>
<name>A0ABN1B6I3_9ACTN</name>
<keyword evidence="3" id="KW-1185">Reference proteome</keyword>
<organism evidence="2 3">
    <name type="scientific">Streptomyces stramineus</name>
    <dbReference type="NCBI Taxonomy" id="173861"/>
    <lineage>
        <taxon>Bacteria</taxon>
        <taxon>Bacillati</taxon>
        <taxon>Actinomycetota</taxon>
        <taxon>Actinomycetes</taxon>
        <taxon>Kitasatosporales</taxon>
        <taxon>Streptomycetaceae</taxon>
        <taxon>Streptomyces</taxon>
    </lineage>
</organism>
<evidence type="ECO:0000313" key="2">
    <source>
        <dbReference type="EMBL" id="GAA0491032.1"/>
    </source>
</evidence>